<name>A0ABV3TDH9_9GAMM</name>
<feature type="active site" description="Nucleophile" evidence="10">
    <location>
        <position position="12"/>
    </location>
</feature>
<accession>A0ABV3TDH9</accession>
<evidence type="ECO:0000256" key="9">
    <source>
        <dbReference type="ARBA" id="ARBA00023277"/>
    </source>
</evidence>
<dbReference type="HAMAP" id="MF_00495">
    <property type="entry name" value="GPH_hydrolase_bact"/>
    <property type="match status" value="1"/>
</dbReference>
<dbReference type="EMBL" id="JBAKFM010000004">
    <property type="protein sequence ID" value="MEX0469691.1"/>
    <property type="molecule type" value="Genomic_DNA"/>
</dbReference>
<dbReference type="NCBIfam" id="TIGR01449">
    <property type="entry name" value="PGP_bact"/>
    <property type="match status" value="1"/>
</dbReference>
<evidence type="ECO:0000256" key="4">
    <source>
        <dbReference type="ARBA" id="ARBA00006171"/>
    </source>
</evidence>
<dbReference type="InterPro" id="IPR023214">
    <property type="entry name" value="HAD_sf"/>
</dbReference>
<keyword evidence="6 10" id="KW-0479">Metal-binding</keyword>
<dbReference type="InterPro" id="IPR050155">
    <property type="entry name" value="HAD-like_hydrolase_sf"/>
</dbReference>
<organism evidence="11 12">
    <name type="scientific">Spiribacter pallidus</name>
    <dbReference type="NCBI Taxonomy" id="1987936"/>
    <lineage>
        <taxon>Bacteria</taxon>
        <taxon>Pseudomonadati</taxon>
        <taxon>Pseudomonadota</taxon>
        <taxon>Gammaproteobacteria</taxon>
        <taxon>Chromatiales</taxon>
        <taxon>Ectothiorhodospiraceae</taxon>
        <taxon>Spiribacter</taxon>
    </lineage>
</organism>
<dbReference type="PANTHER" id="PTHR43434:SF1">
    <property type="entry name" value="PHOSPHOGLYCOLATE PHOSPHATASE"/>
    <property type="match status" value="1"/>
</dbReference>
<dbReference type="EC" id="3.1.3.18" evidence="5 10"/>
<comment type="catalytic activity">
    <reaction evidence="1 10">
        <text>2-phosphoglycolate + H2O = glycolate + phosphate</text>
        <dbReference type="Rhea" id="RHEA:14369"/>
        <dbReference type="ChEBI" id="CHEBI:15377"/>
        <dbReference type="ChEBI" id="CHEBI:29805"/>
        <dbReference type="ChEBI" id="CHEBI:43474"/>
        <dbReference type="ChEBI" id="CHEBI:58033"/>
        <dbReference type="EC" id="3.1.3.18"/>
    </reaction>
</comment>
<dbReference type="GO" id="GO:0008967">
    <property type="term" value="F:phosphoglycolate phosphatase activity"/>
    <property type="evidence" value="ECO:0007669"/>
    <property type="project" value="UniProtKB-EC"/>
</dbReference>
<evidence type="ECO:0000313" key="11">
    <source>
        <dbReference type="EMBL" id="MEX0469691.1"/>
    </source>
</evidence>
<dbReference type="InterPro" id="IPR006439">
    <property type="entry name" value="HAD-SF_hydro_IA"/>
</dbReference>
<comment type="caution">
    <text evidence="11">The sequence shown here is derived from an EMBL/GenBank/DDBJ whole genome shotgun (WGS) entry which is preliminary data.</text>
</comment>
<evidence type="ECO:0000256" key="7">
    <source>
        <dbReference type="ARBA" id="ARBA00022801"/>
    </source>
</evidence>
<dbReference type="NCBIfam" id="TIGR01509">
    <property type="entry name" value="HAD-SF-IA-v3"/>
    <property type="match status" value="1"/>
</dbReference>
<evidence type="ECO:0000256" key="10">
    <source>
        <dbReference type="HAMAP-Rule" id="MF_00495"/>
    </source>
</evidence>
<dbReference type="SFLD" id="SFLDG01129">
    <property type="entry name" value="C1.5:_HAD__Beta-PGM__Phosphata"/>
    <property type="match status" value="1"/>
</dbReference>
<dbReference type="NCBIfam" id="TIGR01549">
    <property type="entry name" value="HAD-SF-IA-v1"/>
    <property type="match status" value="1"/>
</dbReference>
<dbReference type="PANTHER" id="PTHR43434">
    <property type="entry name" value="PHOSPHOGLYCOLATE PHOSPHATASE"/>
    <property type="match status" value="1"/>
</dbReference>
<dbReference type="InterPro" id="IPR037512">
    <property type="entry name" value="PGPase_prok"/>
</dbReference>
<dbReference type="InterPro" id="IPR041492">
    <property type="entry name" value="HAD_2"/>
</dbReference>
<dbReference type="Gene3D" id="3.40.50.1000">
    <property type="entry name" value="HAD superfamily/HAD-like"/>
    <property type="match status" value="1"/>
</dbReference>
<dbReference type="SFLD" id="SFLDG01135">
    <property type="entry name" value="C1.5.6:_HAD__Beta-PGM__Phospha"/>
    <property type="match status" value="1"/>
</dbReference>
<proteinExistence type="inferred from homology"/>
<keyword evidence="7 10" id="KW-0378">Hydrolase</keyword>
<evidence type="ECO:0000256" key="2">
    <source>
        <dbReference type="ARBA" id="ARBA00001946"/>
    </source>
</evidence>
<comment type="cofactor">
    <cofactor evidence="2 10">
        <name>Mg(2+)</name>
        <dbReference type="ChEBI" id="CHEBI:18420"/>
    </cofactor>
</comment>
<keyword evidence="8 10" id="KW-0460">Magnesium</keyword>
<dbReference type="NCBIfam" id="NF009695">
    <property type="entry name" value="PRK13222.1-2"/>
    <property type="match status" value="1"/>
</dbReference>
<sequence>MTLFYPQAVLFDLDGTLVDSAPDLTTAVNRSLADLGRPPITEAQARAWIGNGARRLVARALAGQREIDAEPAQTEAAMAAFFHHYRDCLVQASRVYDGVVEGLAQLAALECPMAVVTNKPGAFTLPLLEALGLERFFAVRVSGDTLAVKKPDPAPLLHAAAQLGVAAGQSLYVGDSAADRDAAWAAGMPMVRVPYGYPGDEAVFADHPAAMTLRVDALAARLAALGAMHDAV</sequence>
<dbReference type="SFLD" id="SFLDS00003">
    <property type="entry name" value="Haloacid_Dehalogenase"/>
    <property type="match status" value="1"/>
</dbReference>
<evidence type="ECO:0000256" key="6">
    <source>
        <dbReference type="ARBA" id="ARBA00022723"/>
    </source>
</evidence>
<evidence type="ECO:0000256" key="1">
    <source>
        <dbReference type="ARBA" id="ARBA00000830"/>
    </source>
</evidence>
<dbReference type="RefSeq" id="WP_367959394.1">
    <property type="nucleotide sequence ID" value="NZ_JBAKFH010000001.1"/>
</dbReference>
<feature type="binding site" evidence="10">
    <location>
        <position position="175"/>
    </location>
    <ligand>
        <name>Mg(2+)</name>
        <dbReference type="ChEBI" id="CHEBI:18420"/>
    </ligand>
</feature>
<dbReference type="Proteomes" id="UP001556709">
    <property type="component" value="Unassembled WGS sequence"/>
</dbReference>
<dbReference type="SUPFAM" id="SSF56784">
    <property type="entry name" value="HAD-like"/>
    <property type="match status" value="1"/>
</dbReference>
<evidence type="ECO:0000313" key="12">
    <source>
        <dbReference type="Proteomes" id="UP001556709"/>
    </source>
</evidence>
<evidence type="ECO:0000256" key="3">
    <source>
        <dbReference type="ARBA" id="ARBA00004818"/>
    </source>
</evidence>
<keyword evidence="9 10" id="KW-0119">Carbohydrate metabolism</keyword>
<comment type="similarity">
    <text evidence="4 10">Belongs to the HAD-like hydrolase superfamily. CbbY/CbbZ/Gph/YieH family.</text>
</comment>
<dbReference type="Pfam" id="PF13419">
    <property type="entry name" value="HAD_2"/>
    <property type="match status" value="1"/>
</dbReference>
<keyword evidence="12" id="KW-1185">Reference proteome</keyword>
<dbReference type="PRINTS" id="PR00413">
    <property type="entry name" value="HADHALOGNASE"/>
</dbReference>
<comment type="function">
    <text evidence="10">Specifically catalyzes the dephosphorylation of 2-phosphoglycolate. Is involved in the dissimilation of the intracellular 2-phosphoglycolate formed during the DNA repair of 3'-phosphoglycolate ends, a major class of DNA lesions induced by oxidative stress.</text>
</comment>
<reference evidence="11 12" key="1">
    <citation type="submission" date="2024-02" db="EMBL/GenBank/DDBJ databases">
        <title>New especies of Spiribacter isolated from saline water.</title>
        <authorList>
            <person name="Leon M.J."/>
            <person name="De La Haba R."/>
            <person name="Sanchez-Porro C."/>
            <person name="Ventosa A."/>
        </authorList>
    </citation>
    <scope>NUCLEOTIDE SEQUENCE [LARGE SCALE GENOMIC DNA]</scope>
    <source>
        <strain evidence="12">ag22IC6-390</strain>
    </source>
</reference>
<feature type="binding site" evidence="10">
    <location>
        <position position="12"/>
    </location>
    <ligand>
        <name>Mg(2+)</name>
        <dbReference type="ChEBI" id="CHEBI:18420"/>
    </ligand>
</feature>
<protein>
    <recommendedName>
        <fullName evidence="5 10">Phosphoglycolate phosphatase</fullName>
        <shortName evidence="10">PGP</shortName>
        <shortName evidence="10">PGPase</shortName>
        <ecNumber evidence="5 10">3.1.3.18</ecNumber>
    </recommendedName>
</protein>
<evidence type="ECO:0000256" key="5">
    <source>
        <dbReference type="ARBA" id="ARBA00013078"/>
    </source>
</evidence>
<evidence type="ECO:0000256" key="8">
    <source>
        <dbReference type="ARBA" id="ARBA00022842"/>
    </source>
</evidence>
<dbReference type="InterPro" id="IPR023198">
    <property type="entry name" value="PGP-like_dom2"/>
</dbReference>
<comment type="pathway">
    <text evidence="3 10">Organic acid metabolism; glycolate biosynthesis; glycolate from 2-phosphoglycolate: step 1/1.</text>
</comment>
<feature type="binding site" evidence="10">
    <location>
        <position position="14"/>
    </location>
    <ligand>
        <name>Mg(2+)</name>
        <dbReference type="ChEBI" id="CHEBI:18420"/>
    </ligand>
</feature>
<dbReference type="InterPro" id="IPR036412">
    <property type="entry name" value="HAD-like_sf"/>
</dbReference>
<gene>
    <name evidence="11" type="ORF">V6X73_08130</name>
</gene>
<dbReference type="Gene3D" id="1.10.150.240">
    <property type="entry name" value="Putative phosphatase, domain 2"/>
    <property type="match status" value="1"/>
</dbReference>